<sequence length="81" mass="9175">MPEYTQNPSTIGSNGGTQPLEQQHSMPPQLAATLEHLVAQVDIIQQTVGILEQRLKMTENKLRESLENQQKITLQVRPRDQ</sequence>
<dbReference type="AlphaFoldDB" id="R7UZ77"/>
<gene>
    <name evidence="2" type="ORF">CAPTEDRAFT_91463</name>
</gene>
<proteinExistence type="predicted"/>
<evidence type="ECO:0000313" key="3">
    <source>
        <dbReference type="EnsemblMetazoa" id="CapteP91463"/>
    </source>
</evidence>
<evidence type="ECO:0000313" key="2">
    <source>
        <dbReference type="EMBL" id="ELU11878.1"/>
    </source>
</evidence>
<reference evidence="3" key="3">
    <citation type="submission" date="2015-06" db="UniProtKB">
        <authorList>
            <consortium name="EnsemblMetazoa"/>
        </authorList>
    </citation>
    <scope>IDENTIFICATION</scope>
</reference>
<dbReference type="EnsemblMetazoa" id="CapteT91463">
    <property type="protein sequence ID" value="CapteP91463"/>
    <property type="gene ID" value="CapteG91463"/>
</dbReference>
<protein>
    <submittedName>
        <fullName evidence="2 3">Uncharacterized protein</fullName>
    </submittedName>
</protein>
<dbReference type="EMBL" id="KB296327">
    <property type="protein sequence ID" value="ELU11878.1"/>
    <property type="molecule type" value="Genomic_DNA"/>
</dbReference>
<dbReference type="STRING" id="283909.R7UZ77"/>
<reference evidence="4" key="1">
    <citation type="submission" date="2012-12" db="EMBL/GenBank/DDBJ databases">
        <authorList>
            <person name="Hellsten U."/>
            <person name="Grimwood J."/>
            <person name="Chapman J.A."/>
            <person name="Shapiro H."/>
            <person name="Aerts A."/>
            <person name="Otillar R.P."/>
            <person name="Terry A.Y."/>
            <person name="Boore J.L."/>
            <person name="Simakov O."/>
            <person name="Marletaz F."/>
            <person name="Cho S.-J."/>
            <person name="Edsinger-Gonzales E."/>
            <person name="Havlak P."/>
            <person name="Kuo D.-H."/>
            <person name="Larsson T."/>
            <person name="Lv J."/>
            <person name="Arendt D."/>
            <person name="Savage R."/>
            <person name="Osoegawa K."/>
            <person name="de Jong P."/>
            <person name="Lindberg D.R."/>
            <person name="Seaver E.C."/>
            <person name="Weisblat D.A."/>
            <person name="Putnam N.H."/>
            <person name="Grigoriev I.V."/>
            <person name="Rokhsar D.S."/>
        </authorList>
    </citation>
    <scope>NUCLEOTIDE SEQUENCE</scope>
    <source>
        <strain evidence="4">I ESC-2004</strain>
    </source>
</reference>
<keyword evidence="4" id="KW-1185">Reference proteome</keyword>
<dbReference type="HOGENOM" id="CLU_2576136_0_0_1"/>
<dbReference type="EMBL" id="AMQN01040192">
    <property type="status" value="NOT_ANNOTATED_CDS"/>
    <property type="molecule type" value="Genomic_DNA"/>
</dbReference>
<evidence type="ECO:0000313" key="4">
    <source>
        <dbReference type="Proteomes" id="UP000014760"/>
    </source>
</evidence>
<organism evidence="2">
    <name type="scientific">Capitella teleta</name>
    <name type="common">Polychaete worm</name>
    <dbReference type="NCBI Taxonomy" id="283909"/>
    <lineage>
        <taxon>Eukaryota</taxon>
        <taxon>Metazoa</taxon>
        <taxon>Spiralia</taxon>
        <taxon>Lophotrochozoa</taxon>
        <taxon>Annelida</taxon>
        <taxon>Polychaeta</taxon>
        <taxon>Sedentaria</taxon>
        <taxon>Scolecida</taxon>
        <taxon>Capitellidae</taxon>
        <taxon>Capitella</taxon>
    </lineage>
</organism>
<dbReference type="Proteomes" id="UP000014760">
    <property type="component" value="Unassembled WGS sequence"/>
</dbReference>
<evidence type="ECO:0000256" key="1">
    <source>
        <dbReference type="SAM" id="MobiDB-lite"/>
    </source>
</evidence>
<feature type="compositionally biased region" description="Polar residues" evidence="1">
    <location>
        <begin position="1"/>
        <end position="26"/>
    </location>
</feature>
<reference evidence="2 4" key="2">
    <citation type="journal article" date="2013" name="Nature">
        <title>Insights into bilaterian evolution from three spiralian genomes.</title>
        <authorList>
            <person name="Simakov O."/>
            <person name="Marletaz F."/>
            <person name="Cho S.J."/>
            <person name="Edsinger-Gonzales E."/>
            <person name="Havlak P."/>
            <person name="Hellsten U."/>
            <person name="Kuo D.H."/>
            <person name="Larsson T."/>
            <person name="Lv J."/>
            <person name="Arendt D."/>
            <person name="Savage R."/>
            <person name="Osoegawa K."/>
            <person name="de Jong P."/>
            <person name="Grimwood J."/>
            <person name="Chapman J.A."/>
            <person name="Shapiro H."/>
            <person name="Aerts A."/>
            <person name="Otillar R.P."/>
            <person name="Terry A.Y."/>
            <person name="Boore J.L."/>
            <person name="Grigoriev I.V."/>
            <person name="Lindberg D.R."/>
            <person name="Seaver E.C."/>
            <person name="Weisblat D.A."/>
            <person name="Putnam N.H."/>
            <person name="Rokhsar D.S."/>
        </authorList>
    </citation>
    <scope>NUCLEOTIDE SEQUENCE</scope>
    <source>
        <strain evidence="2 4">I ESC-2004</strain>
    </source>
</reference>
<feature type="region of interest" description="Disordered" evidence="1">
    <location>
        <begin position="1"/>
        <end position="28"/>
    </location>
</feature>
<accession>R7UZ77</accession>
<name>R7UZ77_CAPTE</name>
<dbReference type="OrthoDB" id="10264588at2759"/>